<protein>
    <submittedName>
        <fullName evidence="1">Uncharacterized protein</fullName>
    </submittedName>
</protein>
<dbReference type="Proteomes" id="UP000245865">
    <property type="component" value="Unassembled WGS sequence"/>
</dbReference>
<organism evidence="1 2">
    <name type="scientific">Falsochrobactrum shanghaiense</name>
    <dbReference type="NCBI Taxonomy" id="2201899"/>
    <lineage>
        <taxon>Bacteria</taxon>
        <taxon>Pseudomonadati</taxon>
        <taxon>Pseudomonadota</taxon>
        <taxon>Alphaproteobacteria</taxon>
        <taxon>Hyphomicrobiales</taxon>
        <taxon>Brucellaceae</taxon>
        <taxon>Falsochrobactrum</taxon>
    </lineage>
</organism>
<sequence>MNDERRAAEFRQLLENPTLKAVFAEVEKDTFEELITLKLGEASEQEKDALIHRMQIIRDLWTTIEQKAQIVTTKVQQVV</sequence>
<comment type="caution">
    <text evidence="1">The sequence shown here is derived from an EMBL/GenBank/DDBJ whole genome shotgun (WGS) entry which is preliminary data.</text>
</comment>
<dbReference type="AlphaFoldDB" id="A0A316J660"/>
<reference evidence="1 2" key="1">
    <citation type="submission" date="2018-05" db="EMBL/GenBank/DDBJ databases">
        <title>Comparative genomic sequence analysis between strain HN4 and CCM 8460T (Falsochrobactrum ovis) will provide more evidence to prove that HN4 is a new species of Falsochrobactrum.</title>
        <authorList>
            <person name="Lyu W."/>
            <person name="Sun L."/>
            <person name="Yao L."/>
        </authorList>
    </citation>
    <scope>NUCLEOTIDE SEQUENCE [LARGE SCALE GENOMIC DNA]</scope>
    <source>
        <strain evidence="1 2">HN4</strain>
    </source>
</reference>
<keyword evidence="2" id="KW-1185">Reference proteome</keyword>
<dbReference type="RefSeq" id="WP_109706802.1">
    <property type="nucleotide sequence ID" value="NZ_QGDB01000004.1"/>
</dbReference>
<gene>
    <name evidence="1" type="ORF">DKP76_11530</name>
</gene>
<dbReference type="EMBL" id="QGDB01000004">
    <property type="protein sequence ID" value="PWL17402.1"/>
    <property type="molecule type" value="Genomic_DNA"/>
</dbReference>
<name>A0A316J660_9HYPH</name>
<proteinExistence type="predicted"/>
<accession>A0A316J660</accession>
<evidence type="ECO:0000313" key="2">
    <source>
        <dbReference type="Proteomes" id="UP000245865"/>
    </source>
</evidence>
<evidence type="ECO:0000313" key="1">
    <source>
        <dbReference type="EMBL" id="PWL17402.1"/>
    </source>
</evidence>